<feature type="chain" id="PRO_5044813533" description="Ig-like domain-containing protein" evidence="10">
    <location>
        <begin position="20"/>
        <end position="297"/>
    </location>
</feature>
<keyword evidence="3 10" id="KW-0732">Signal</keyword>
<keyword evidence="8" id="KW-0393">Immunoglobulin domain</keyword>
<protein>
    <recommendedName>
        <fullName evidence="11">Ig-like domain-containing protein</fullName>
    </recommendedName>
</protein>
<gene>
    <name evidence="12" type="ORF">UPYG_G00021200</name>
</gene>
<dbReference type="InterPro" id="IPR007110">
    <property type="entry name" value="Ig-like_dom"/>
</dbReference>
<feature type="signal peptide" evidence="10">
    <location>
        <begin position="1"/>
        <end position="19"/>
    </location>
</feature>
<dbReference type="SUPFAM" id="SSF48726">
    <property type="entry name" value="Immunoglobulin"/>
    <property type="match status" value="2"/>
</dbReference>
<feature type="domain" description="Ig-like" evidence="11">
    <location>
        <begin position="126"/>
        <end position="229"/>
    </location>
</feature>
<comment type="caution">
    <text evidence="12">The sequence shown here is derived from an EMBL/GenBank/DDBJ whole genome shotgun (WGS) entry which is preliminary data.</text>
</comment>
<proteinExistence type="predicted"/>
<comment type="subcellular location">
    <subcellularLocation>
        <location evidence="1">Membrane</location>
        <topology evidence="1">Single-pass membrane protein</topology>
    </subcellularLocation>
</comment>
<keyword evidence="2 9" id="KW-0812">Transmembrane</keyword>
<evidence type="ECO:0000256" key="9">
    <source>
        <dbReference type="SAM" id="Phobius"/>
    </source>
</evidence>
<evidence type="ECO:0000313" key="13">
    <source>
        <dbReference type="Proteomes" id="UP001557470"/>
    </source>
</evidence>
<dbReference type="EMBL" id="JAGEUA010000001">
    <property type="protein sequence ID" value="KAL1022021.1"/>
    <property type="molecule type" value="Genomic_DNA"/>
</dbReference>
<dbReference type="InterPro" id="IPR013783">
    <property type="entry name" value="Ig-like_fold"/>
</dbReference>
<evidence type="ECO:0000256" key="6">
    <source>
        <dbReference type="ARBA" id="ARBA00023157"/>
    </source>
</evidence>
<keyword evidence="4 9" id="KW-1133">Transmembrane helix</keyword>
<dbReference type="PROSITE" id="PS50835">
    <property type="entry name" value="IG_LIKE"/>
    <property type="match status" value="2"/>
</dbReference>
<organism evidence="12 13">
    <name type="scientific">Umbra pygmaea</name>
    <name type="common">Eastern mudminnow</name>
    <dbReference type="NCBI Taxonomy" id="75934"/>
    <lineage>
        <taxon>Eukaryota</taxon>
        <taxon>Metazoa</taxon>
        <taxon>Chordata</taxon>
        <taxon>Craniata</taxon>
        <taxon>Vertebrata</taxon>
        <taxon>Euteleostomi</taxon>
        <taxon>Actinopterygii</taxon>
        <taxon>Neopterygii</taxon>
        <taxon>Teleostei</taxon>
        <taxon>Protacanthopterygii</taxon>
        <taxon>Esociformes</taxon>
        <taxon>Umbridae</taxon>
        <taxon>Umbra</taxon>
    </lineage>
</organism>
<evidence type="ECO:0000256" key="7">
    <source>
        <dbReference type="ARBA" id="ARBA00023180"/>
    </source>
</evidence>
<dbReference type="PANTHER" id="PTHR46841:SF7">
    <property type="entry name" value="IG-LIKE DOMAIN-CONTAINING PROTEIN"/>
    <property type="match status" value="1"/>
</dbReference>
<keyword evidence="13" id="KW-1185">Reference proteome</keyword>
<keyword evidence="6" id="KW-1015">Disulfide bond</keyword>
<evidence type="ECO:0000256" key="1">
    <source>
        <dbReference type="ARBA" id="ARBA00004167"/>
    </source>
</evidence>
<evidence type="ECO:0000256" key="3">
    <source>
        <dbReference type="ARBA" id="ARBA00022729"/>
    </source>
</evidence>
<feature type="transmembrane region" description="Helical" evidence="9">
    <location>
        <begin position="253"/>
        <end position="272"/>
    </location>
</feature>
<evidence type="ECO:0000256" key="8">
    <source>
        <dbReference type="ARBA" id="ARBA00023319"/>
    </source>
</evidence>
<dbReference type="GO" id="GO:0016020">
    <property type="term" value="C:membrane"/>
    <property type="evidence" value="ECO:0007669"/>
    <property type="project" value="UniProtKB-SubCell"/>
</dbReference>
<dbReference type="Pfam" id="PF07686">
    <property type="entry name" value="V-set"/>
    <property type="match status" value="1"/>
</dbReference>
<evidence type="ECO:0000256" key="2">
    <source>
        <dbReference type="ARBA" id="ARBA00022692"/>
    </source>
</evidence>
<evidence type="ECO:0000256" key="5">
    <source>
        <dbReference type="ARBA" id="ARBA00023136"/>
    </source>
</evidence>
<sequence>MLRMNTYLILLCFLSKALAVKVTTRGDNRVDFNAIASYTCTLNDPTGVLQVTWQRLFLKNNSVENLATYSKRFGAQIVQTHQDKVVFTEASLNSTSIAVMNVSWSDEACYICSFNIYPSGSKQGTPTCLNVQGVSEVRATVLEVPSSEPKGDTDFVVSCTATGKPAPRIQWNNFTAAPIKSKHEWNVVNKDQSVTVMSNITLQLSPGSGGYMDCLVNNGTTTQRQKRVQFPFLPREKIEEGDQTGDSRKSTQIAIPVLLIISLFIVLSCVMLHKKKIFREAALAGPSEEQCPFKCIV</sequence>
<dbReference type="AlphaFoldDB" id="A0ABD0Y817"/>
<evidence type="ECO:0000259" key="11">
    <source>
        <dbReference type="PROSITE" id="PS50835"/>
    </source>
</evidence>
<dbReference type="Proteomes" id="UP001557470">
    <property type="component" value="Unassembled WGS sequence"/>
</dbReference>
<dbReference type="PANTHER" id="PTHR46841">
    <property type="entry name" value="OX-2 MEMBRANE GLYCOPROTEIN"/>
    <property type="match status" value="1"/>
</dbReference>
<keyword evidence="7" id="KW-0325">Glycoprotein</keyword>
<evidence type="ECO:0000256" key="4">
    <source>
        <dbReference type="ARBA" id="ARBA00022989"/>
    </source>
</evidence>
<accession>A0ABD0Y817</accession>
<evidence type="ECO:0000256" key="10">
    <source>
        <dbReference type="SAM" id="SignalP"/>
    </source>
</evidence>
<feature type="domain" description="Ig-like" evidence="11">
    <location>
        <begin position="33"/>
        <end position="112"/>
    </location>
</feature>
<dbReference type="Gene3D" id="2.60.40.10">
    <property type="entry name" value="Immunoglobulins"/>
    <property type="match status" value="2"/>
</dbReference>
<name>A0ABD0Y817_UMBPY</name>
<reference evidence="12 13" key="1">
    <citation type="submission" date="2024-06" db="EMBL/GenBank/DDBJ databases">
        <authorList>
            <person name="Pan Q."/>
            <person name="Wen M."/>
            <person name="Jouanno E."/>
            <person name="Zahm M."/>
            <person name="Klopp C."/>
            <person name="Cabau C."/>
            <person name="Louis A."/>
            <person name="Berthelot C."/>
            <person name="Parey E."/>
            <person name="Roest Crollius H."/>
            <person name="Montfort J."/>
            <person name="Robinson-Rechavi M."/>
            <person name="Bouchez O."/>
            <person name="Lampietro C."/>
            <person name="Lopez Roques C."/>
            <person name="Donnadieu C."/>
            <person name="Postlethwait J."/>
            <person name="Bobe J."/>
            <person name="Verreycken H."/>
            <person name="Guiguen Y."/>
        </authorList>
    </citation>
    <scope>NUCLEOTIDE SEQUENCE [LARGE SCALE GENOMIC DNA]</scope>
    <source>
        <strain evidence="12">Up_M1</strain>
        <tissue evidence="12">Testis</tissue>
    </source>
</reference>
<dbReference type="InterPro" id="IPR036179">
    <property type="entry name" value="Ig-like_dom_sf"/>
</dbReference>
<dbReference type="InterPro" id="IPR009952">
    <property type="entry name" value="Uroplakin-2"/>
</dbReference>
<dbReference type="InterPro" id="IPR013106">
    <property type="entry name" value="Ig_V-set"/>
</dbReference>
<dbReference type="Pfam" id="PF07353">
    <property type="entry name" value="Uroplakin_II"/>
    <property type="match status" value="1"/>
</dbReference>
<dbReference type="InterPro" id="IPR047164">
    <property type="entry name" value="OX2G-like"/>
</dbReference>
<evidence type="ECO:0000313" key="12">
    <source>
        <dbReference type="EMBL" id="KAL1022021.1"/>
    </source>
</evidence>
<keyword evidence="5 9" id="KW-0472">Membrane</keyword>
<dbReference type="SMART" id="SM00406">
    <property type="entry name" value="IGv"/>
    <property type="match status" value="1"/>
</dbReference>